<evidence type="ECO:0000313" key="2">
    <source>
        <dbReference type="Proteomes" id="UP001148662"/>
    </source>
</evidence>
<proteinExistence type="predicted"/>
<sequence>MSSLDNVEFCPVLGVRQCPPDAAWQGRQYLCSAEGIVIFAIYGTVEIINIQSDRDTKPLVALISVRPSVADLESANALLMRFAMPPAETPVEEHLVTARRVMTPVEKPTPFGEVYDGRERHVPRDLLPKMCSHGIATGDVVELEVAITAIAAVLRSPLPPVEEVALRNMHDMKDVEAYFVDFDVKPRSSFFKAKVGYSKHADCYMMQKVKDHFRGSPTLCMEKFVLQEKGVTATFLVVYGPSLTRDRRDSTAIHGEAAIFRQSVADPLKTINVRGRDRPVAKRMVRRMLGTRRKYRFKPRPELPFNWDHVCFF</sequence>
<organism evidence="1 2">
    <name type="scientific">Phlebia brevispora</name>
    <dbReference type="NCBI Taxonomy" id="194682"/>
    <lineage>
        <taxon>Eukaryota</taxon>
        <taxon>Fungi</taxon>
        <taxon>Dikarya</taxon>
        <taxon>Basidiomycota</taxon>
        <taxon>Agaricomycotina</taxon>
        <taxon>Agaricomycetes</taxon>
        <taxon>Polyporales</taxon>
        <taxon>Meruliaceae</taxon>
        <taxon>Phlebia</taxon>
    </lineage>
</organism>
<accession>A0ACC1TAZ8</accession>
<dbReference type="Proteomes" id="UP001148662">
    <property type="component" value="Unassembled WGS sequence"/>
</dbReference>
<comment type="caution">
    <text evidence="1">The sequence shown here is derived from an EMBL/GenBank/DDBJ whole genome shotgun (WGS) entry which is preliminary data.</text>
</comment>
<gene>
    <name evidence="1" type="ORF">NM688_g1620</name>
</gene>
<keyword evidence="2" id="KW-1185">Reference proteome</keyword>
<dbReference type="EMBL" id="JANHOG010000180">
    <property type="protein sequence ID" value="KAJ3557165.1"/>
    <property type="molecule type" value="Genomic_DNA"/>
</dbReference>
<reference evidence="1" key="1">
    <citation type="submission" date="2022-07" db="EMBL/GenBank/DDBJ databases">
        <title>Genome Sequence of Phlebia brevispora.</title>
        <authorList>
            <person name="Buettner E."/>
        </authorList>
    </citation>
    <scope>NUCLEOTIDE SEQUENCE</scope>
    <source>
        <strain evidence="1">MPL23</strain>
    </source>
</reference>
<name>A0ACC1TAZ8_9APHY</name>
<evidence type="ECO:0000313" key="1">
    <source>
        <dbReference type="EMBL" id="KAJ3557165.1"/>
    </source>
</evidence>
<protein>
    <submittedName>
        <fullName evidence="1">Uncharacterized protein</fullName>
    </submittedName>
</protein>